<dbReference type="InterPro" id="IPR006015">
    <property type="entry name" value="Universal_stress_UspA"/>
</dbReference>
<dbReference type="InterPro" id="IPR006016">
    <property type="entry name" value="UspA"/>
</dbReference>
<comment type="caution">
    <text evidence="3">The sequence shown here is derived from an EMBL/GenBank/DDBJ whole genome shotgun (WGS) entry which is preliminary data.</text>
</comment>
<dbReference type="SUPFAM" id="SSF52402">
    <property type="entry name" value="Adenine nucleotide alpha hydrolases-like"/>
    <property type="match status" value="2"/>
</dbReference>
<evidence type="ECO:0000313" key="4">
    <source>
        <dbReference type="Proteomes" id="UP001332243"/>
    </source>
</evidence>
<name>A0ABU7RQZ3_9ACTN</name>
<dbReference type="Proteomes" id="UP001332243">
    <property type="component" value="Unassembled WGS sequence"/>
</dbReference>
<accession>A0ABU7RQZ3</accession>
<dbReference type="Pfam" id="PF00582">
    <property type="entry name" value="Usp"/>
    <property type="match status" value="2"/>
</dbReference>
<dbReference type="PANTHER" id="PTHR46268:SF6">
    <property type="entry name" value="UNIVERSAL STRESS PROTEIN UP12"/>
    <property type="match status" value="1"/>
</dbReference>
<evidence type="ECO:0000313" key="3">
    <source>
        <dbReference type="EMBL" id="MEE6258912.1"/>
    </source>
</evidence>
<feature type="domain" description="UspA" evidence="2">
    <location>
        <begin position="152"/>
        <end position="276"/>
    </location>
</feature>
<dbReference type="Gene3D" id="3.40.50.620">
    <property type="entry name" value="HUPs"/>
    <property type="match status" value="2"/>
</dbReference>
<organism evidence="3 4">
    <name type="scientific">Plantactinospora sonchi</name>
    <dbReference type="NCBI Taxonomy" id="1544735"/>
    <lineage>
        <taxon>Bacteria</taxon>
        <taxon>Bacillati</taxon>
        <taxon>Actinomycetota</taxon>
        <taxon>Actinomycetes</taxon>
        <taxon>Micromonosporales</taxon>
        <taxon>Micromonosporaceae</taxon>
        <taxon>Plantactinospora</taxon>
    </lineage>
</organism>
<proteinExistence type="inferred from homology"/>
<keyword evidence="4" id="KW-1185">Reference proteome</keyword>
<comment type="similarity">
    <text evidence="1">Belongs to the universal stress protein A family.</text>
</comment>
<evidence type="ECO:0000256" key="1">
    <source>
        <dbReference type="ARBA" id="ARBA00008791"/>
    </source>
</evidence>
<dbReference type="InterPro" id="IPR014729">
    <property type="entry name" value="Rossmann-like_a/b/a_fold"/>
</dbReference>
<sequence length="285" mass="30042">MAPVEDPVETPVVVVGVDGSRLSLTAVRMAALEAGRHSRPLRVVHAFNWVADPSEPMPAEPRRPAEELLQHAIAVASQTRPEVPVSTALIEGPVITTLLRESGSAALLVIGDGGLTLNPDVPADSDATAVQIAARAGCSVLVVREDQPSPGPVMVGVDGSASSLCALDYAFDTATRRAAELVVVQVWDPDERTGEVPAEAAGQLAEAVAPWQRKYPSVSVRQEVRTGAPEAALLEEARRAEVVVVSARGDEPWRGMLGAVSQAMLYHSPAPVIVVRSSHGLYIQE</sequence>
<evidence type="ECO:0000259" key="2">
    <source>
        <dbReference type="Pfam" id="PF00582"/>
    </source>
</evidence>
<gene>
    <name evidence="3" type="ORF">V1633_10465</name>
</gene>
<feature type="domain" description="UspA" evidence="2">
    <location>
        <begin position="13"/>
        <end position="144"/>
    </location>
</feature>
<protein>
    <submittedName>
        <fullName evidence="3">Universal stress protein</fullName>
    </submittedName>
</protein>
<dbReference type="PRINTS" id="PR01438">
    <property type="entry name" value="UNVRSLSTRESS"/>
</dbReference>
<dbReference type="EMBL" id="JAZGQK010000007">
    <property type="protein sequence ID" value="MEE6258912.1"/>
    <property type="molecule type" value="Genomic_DNA"/>
</dbReference>
<reference evidence="3 4" key="1">
    <citation type="submission" date="2024-01" db="EMBL/GenBank/DDBJ databases">
        <title>Genome insights into Plantactinospora sonchi sp. nov.</title>
        <authorList>
            <person name="Wang L."/>
        </authorList>
    </citation>
    <scope>NUCLEOTIDE SEQUENCE [LARGE SCALE GENOMIC DNA]</scope>
    <source>
        <strain evidence="3 4">NEAU-QY2</strain>
    </source>
</reference>
<dbReference type="PANTHER" id="PTHR46268">
    <property type="entry name" value="STRESS RESPONSE PROTEIN NHAX"/>
    <property type="match status" value="1"/>
</dbReference>